<dbReference type="InterPro" id="IPR018376">
    <property type="entry name" value="Enoyl-CoA_hyd/isom_CS"/>
</dbReference>
<dbReference type="OrthoDB" id="4608673at2"/>
<protein>
    <submittedName>
        <fullName evidence="3">Enoyl-CoA hydratase</fullName>
    </submittedName>
</protein>
<comment type="similarity">
    <text evidence="1 2">Belongs to the enoyl-CoA hydratase/isomerase family.</text>
</comment>
<evidence type="ECO:0000313" key="4">
    <source>
        <dbReference type="Proteomes" id="UP000033664"/>
    </source>
</evidence>
<sequence>MITLTTAKQVAYVTLANESKRNALNFEMFKQLDGVIKQIKKQRDLRAVILQAQGPDFCTGLDVKSVISKPTDVCKLLFKPLPGNQNLAQRVVLGWQSLSIPVIALLQGRCWGGGMQIALGADIRIASEDASLAIMESRWGLCPDMGASLVLPGILSADNYLQLAMSAEPVTAQQALNLGLVSYVDNDLQHRAAHIIDTFSGRSPDAISAIKRLTQSAYRQPHRRLLAKETFSQIKLLMCKNTRIAIKNASRKDDSFDEYQPRRRW</sequence>
<dbReference type="AlphaFoldDB" id="A0A0F4PWL8"/>
<dbReference type="InterPro" id="IPR029045">
    <property type="entry name" value="ClpP/crotonase-like_dom_sf"/>
</dbReference>
<name>A0A0F4PWL8_9GAMM</name>
<dbReference type="PATRIC" id="fig|151081.8.peg.713"/>
<accession>A0A0F4PWL8</accession>
<dbReference type="Pfam" id="PF00378">
    <property type="entry name" value="ECH_1"/>
    <property type="match status" value="1"/>
</dbReference>
<dbReference type="RefSeq" id="WP_045978547.1">
    <property type="nucleotide sequence ID" value="NZ_JXXY01000003.1"/>
</dbReference>
<dbReference type="InterPro" id="IPR001753">
    <property type="entry name" value="Enoyl-CoA_hydra/iso"/>
</dbReference>
<organism evidence="3 4">
    <name type="scientific">Pseudoalteromonas ruthenica</name>
    <dbReference type="NCBI Taxonomy" id="151081"/>
    <lineage>
        <taxon>Bacteria</taxon>
        <taxon>Pseudomonadati</taxon>
        <taxon>Pseudomonadota</taxon>
        <taxon>Gammaproteobacteria</taxon>
        <taxon>Alteromonadales</taxon>
        <taxon>Pseudoalteromonadaceae</taxon>
        <taxon>Pseudoalteromonas</taxon>
    </lineage>
</organism>
<dbReference type="SUPFAM" id="SSF52096">
    <property type="entry name" value="ClpP/crotonase"/>
    <property type="match status" value="1"/>
</dbReference>
<evidence type="ECO:0000256" key="1">
    <source>
        <dbReference type="ARBA" id="ARBA00005254"/>
    </source>
</evidence>
<dbReference type="InterPro" id="IPR045002">
    <property type="entry name" value="Ech1-like"/>
</dbReference>
<dbReference type="NCBIfam" id="NF005699">
    <property type="entry name" value="PRK07509.1"/>
    <property type="match status" value="1"/>
</dbReference>
<dbReference type="eggNOG" id="COG1024">
    <property type="taxonomic scope" value="Bacteria"/>
</dbReference>
<dbReference type="Proteomes" id="UP000033664">
    <property type="component" value="Unassembled WGS sequence"/>
</dbReference>
<dbReference type="PANTHER" id="PTHR43149:SF1">
    <property type="entry name" value="DELTA(3,5)-DELTA(2,4)-DIENOYL-COA ISOMERASE, MITOCHONDRIAL"/>
    <property type="match status" value="1"/>
</dbReference>
<dbReference type="EMBL" id="JXXZ01000013">
    <property type="protein sequence ID" value="KJY97162.1"/>
    <property type="molecule type" value="Genomic_DNA"/>
</dbReference>
<dbReference type="GO" id="GO:0016853">
    <property type="term" value="F:isomerase activity"/>
    <property type="evidence" value="ECO:0007669"/>
    <property type="project" value="InterPro"/>
</dbReference>
<dbReference type="PANTHER" id="PTHR43149">
    <property type="entry name" value="ENOYL-COA HYDRATASE"/>
    <property type="match status" value="1"/>
</dbReference>
<evidence type="ECO:0000256" key="2">
    <source>
        <dbReference type="RuleBase" id="RU003707"/>
    </source>
</evidence>
<evidence type="ECO:0000313" key="3">
    <source>
        <dbReference type="EMBL" id="KJY97162.1"/>
    </source>
</evidence>
<comment type="caution">
    <text evidence="3">The sequence shown here is derived from an EMBL/GenBank/DDBJ whole genome shotgun (WGS) entry which is preliminary data.</text>
</comment>
<keyword evidence="4" id="KW-1185">Reference proteome</keyword>
<proteinExistence type="inferred from homology"/>
<reference evidence="3 4" key="1">
    <citation type="journal article" date="2015" name="BMC Genomics">
        <title>Genome mining reveals unlocked bioactive potential of marine Gram-negative bacteria.</title>
        <authorList>
            <person name="Machado H."/>
            <person name="Sonnenschein E.C."/>
            <person name="Melchiorsen J."/>
            <person name="Gram L."/>
        </authorList>
    </citation>
    <scope>NUCLEOTIDE SEQUENCE [LARGE SCALE GENOMIC DNA]</scope>
    <source>
        <strain evidence="3 4">S3137</strain>
    </source>
</reference>
<gene>
    <name evidence="3" type="ORF">TW72_15180</name>
</gene>
<dbReference type="GeneID" id="58229841"/>
<dbReference type="Gene3D" id="3.90.226.10">
    <property type="entry name" value="2-enoyl-CoA Hydratase, Chain A, domain 1"/>
    <property type="match status" value="1"/>
</dbReference>
<dbReference type="CDD" id="cd06558">
    <property type="entry name" value="crotonase-like"/>
    <property type="match status" value="1"/>
</dbReference>
<dbReference type="PROSITE" id="PS00166">
    <property type="entry name" value="ENOYL_COA_HYDRATASE"/>
    <property type="match status" value="1"/>
</dbReference>